<evidence type="ECO:0000313" key="1">
    <source>
        <dbReference type="EMBL" id="NOU50544.1"/>
    </source>
</evidence>
<dbReference type="RefSeq" id="WP_171625601.1">
    <property type="nucleotide sequence ID" value="NZ_JABBPG010000002.1"/>
</dbReference>
<evidence type="ECO:0000313" key="2">
    <source>
        <dbReference type="Proteomes" id="UP000586305"/>
    </source>
</evidence>
<keyword evidence="2" id="KW-1185">Reference proteome</keyword>
<sequence>MTQPYYPLNAYRFKVSLNGEDMSFSEVSGLDIEFEPITYKDGEGNRVHMPGQQTDINIMLKRGIGDKHSELYKWLSTVNGNMVHKRDIVISLVGARPDKVDPESPAALEPLLTWTVSGAFPTKLTGPSLNASSSDIAFESVDLRADSIKVEYIS</sequence>
<reference evidence="1 2" key="1">
    <citation type="submission" date="2020-04" db="EMBL/GenBank/DDBJ databases">
        <title>Pseudoalteromonas caenipelagi sp. nov., isolated from a tidal flat.</title>
        <authorList>
            <person name="Park S."/>
            <person name="Yoon J.-H."/>
        </authorList>
    </citation>
    <scope>NUCLEOTIDE SEQUENCE [LARGE SCALE GENOMIC DNA]</scope>
    <source>
        <strain evidence="1 2">JBTF-M23</strain>
    </source>
</reference>
<comment type="caution">
    <text evidence="1">The sequence shown here is derived from an EMBL/GenBank/DDBJ whole genome shotgun (WGS) entry which is preliminary data.</text>
</comment>
<proteinExistence type="predicted"/>
<organism evidence="1 2">
    <name type="scientific">Pseudoalteromonas caenipelagi</name>
    <dbReference type="NCBI Taxonomy" id="2726988"/>
    <lineage>
        <taxon>Bacteria</taxon>
        <taxon>Pseudomonadati</taxon>
        <taxon>Pseudomonadota</taxon>
        <taxon>Gammaproteobacteria</taxon>
        <taxon>Alteromonadales</taxon>
        <taxon>Pseudoalteromonadaceae</taxon>
        <taxon>Pseudoalteromonas</taxon>
    </lineage>
</organism>
<dbReference type="AlphaFoldDB" id="A0A849VF37"/>
<dbReference type="Proteomes" id="UP000586305">
    <property type="component" value="Unassembled WGS sequence"/>
</dbReference>
<gene>
    <name evidence="1" type="ORF">HG263_08315</name>
</gene>
<dbReference type="Pfam" id="PF06841">
    <property type="entry name" value="Phage_T4_gp19"/>
    <property type="match status" value="1"/>
</dbReference>
<name>A0A849VF37_9GAMM</name>
<dbReference type="PANTHER" id="PTHR38009:SF1">
    <property type="entry name" value="CONSERVED HYPOTHETICAL PHAGE TAIL PROTEIN"/>
    <property type="match status" value="1"/>
</dbReference>
<dbReference type="EMBL" id="JABBPG010000002">
    <property type="protein sequence ID" value="NOU50544.1"/>
    <property type="molecule type" value="Genomic_DNA"/>
</dbReference>
<dbReference type="InterPro" id="IPR010667">
    <property type="entry name" value="Phage_T4_Gp19"/>
</dbReference>
<dbReference type="InterPro" id="IPR011747">
    <property type="entry name" value="CHP02241"/>
</dbReference>
<dbReference type="PANTHER" id="PTHR38009">
    <property type="entry name" value="CONSERVED HYPOTHETICAL PHAGE TAIL PROTEIN"/>
    <property type="match status" value="1"/>
</dbReference>
<dbReference type="GO" id="GO:0005198">
    <property type="term" value="F:structural molecule activity"/>
    <property type="evidence" value="ECO:0007669"/>
    <property type="project" value="InterPro"/>
</dbReference>
<accession>A0A849VF37</accession>
<dbReference type="NCBIfam" id="TIGR02241">
    <property type="entry name" value="conserved hypothetical phage tail region protein"/>
    <property type="match status" value="1"/>
</dbReference>
<protein>
    <submittedName>
        <fullName evidence="1">Phage tail protein</fullName>
    </submittedName>
</protein>